<dbReference type="Gramene" id="OIW16394">
    <property type="protein sequence ID" value="OIW16394"/>
    <property type="gene ID" value="TanjilG_19110"/>
</dbReference>
<keyword evidence="2" id="KW-1185">Reference proteome</keyword>
<dbReference type="PANTHER" id="PTHR46371">
    <property type="entry name" value="OS04G0464100 PROTEIN"/>
    <property type="match status" value="1"/>
</dbReference>
<reference evidence="1 2" key="1">
    <citation type="journal article" date="2017" name="Plant Biotechnol. J.">
        <title>A comprehensive draft genome sequence for lupin (Lupinus angustifolius), an emerging health food: insights into plant-microbe interactions and legume evolution.</title>
        <authorList>
            <person name="Hane J.K."/>
            <person name="Ming Y."/>
            <person name="Kamphuis L.G."/>
            <person name="Nelson M.N."/>
            <person name="Garg G."/>
            <person name="Atkins C.A."/>
            <person name="Bayer P.E."/>
            <person name="Bravo A."/>
            <person name="Bringans S."/>
            <person name="Cannon S."/>
            <person name="Edwards D."/>
            <person name="Foley R."/>
            <person name="Gao L.L."/>
            <person name="Harrison M.J."/>
            <person name="Huang W."/>
            <person name="Hurgobin B."/>
            <person name="Li S."/>
            <person name="Liu C.W."/>
            <person name="McGrath A."/>
            <person name="Morahan G."/>
            <person name="Murray J."/>
            <person name="Weller J."/>
            <person name="Jian J."/>
            <person name="Singh K.B."/>
        </authorList>
    </citation>
    <scope>NUCLEOTIDE SEQUENCE [LARGE SCALE GENOMIC DNA]</scope>
    <source>
        <strain evidence="2">cv. Tanjil</strain>
        <tissue evidence="1">Whole plant</tissue>
    </source>
</reference>
<protein>
    <recommendedName>
        <fullName evidence="3">HMA domain-containing protein</fullName>
    </recommendedName>
</protein>
<dbReference type="InterPro" id="IPR044296">
    <property type="entry name" value="HIPP46"/>
</dbReference>
<organism evidence="1 2">
    <name type="scientific">Lupinus angustifolius</name>
    <name type="common">Narrow-leaved blue lupine</name>
    <dbReference type="NCBI Taxonomy" id="3871"/>
    <lineage>
        <taxon>Eukaryota</taxon>
        <taxon>Viridiplantae</taxon>
        <taxon>Streptophyta</taxon>
        <taxon>Embryophyta</taxon>
        <taxon>Tracheophyta</taxon>
        <taxon>Spermatophyta</taxon>
        <taxon>Magnoliopsida</taxon>
        <taxon>eudicotyledons</taxon>
        <taxon>Gunneridae</taxon>
        <taxon>Pentapetalae</taxon>
        <taxon>rosids</taxon>
        <taxon>fabids</taxon>
        <taxon>Fabales</taxon>
        <taxon>Fabaceae</taxon>
        <taxon>Papilionoideae</taxon>
        <taxon>50 kb inversion clade</taxon>
        <taxon>genistoids sensu lato</taxon>
        <taxon>core genistoids</taxon>
        <taxon>Genisteae</taxon>
        <taxon>Lupinus</taxon>
    </lineage>
</organism>
<accession>A0A4P1RR59</accession>
<sequence>MKQKIVIEVPLHCAKCKKKILKICTTAKGFMSLTTHRGEEDRVEIIGEGVDAARITQRLREKVNKYAKLVRVTKVEEGH</sequence>
<dbReference type="STRING" id="3871.A0A4P1RR59"/>
<dbReference type="Proteomes" id="UP000188354">
    <property type="component" value="Chromosome LG02"/>
</dbReference>
<gene>
    <name evidence="1" type="ORF">TanjilG_19110</name>
</gene>
<name>A0A4P1RR59_LUPAN</name>
<proteinExistence type="predicted"/>
<dbReference type="AlphaFoldDB" id="A0A4P1RR59"/>
<dbReference type="OrthoDB" id="692882at2759"/>
<evidence type="ECO:0008006" key="3">
    <source>
        <dbReference type="Google" id="ProtNLM"/>
    </source>
</evidence>
<evidence type="ECO:0000313" key="1">
    <source>
        <dbReference type="EMBL" id="OIW16394.1"/>
    </source>
</evidence>
<evidence type="ECO:0000313" key="2">
    <source>
        <dbReference type="Proteomes" id="UP000188354"/>
    </source>
</evidence>
<dbReference type="EMBL" id="CM007362">
    <property type="protein sequence ID" value="OIW16394.1"/>
    <property type="molecule type" value="Genomic_DNA"/>
</dbReference>
<dbReference type="KEGG" id="lang:109329319"/>
<dbReference type="Gene3D" id="3.30.70.100">
    <property type="match status" value="1"/>
</dbReference>